<dbReference type="NCBIfam" id="TIGR01509">
    <property type="entry name" value="HAD-SF-IA-v3"/>
    <property type="match status" value="1"/>
</dbReference>
<dbReference type="Pfam" id="PF13419">
    <property type="entry name" value="HAD_2"/>
    <property type="match status" value="1"/>
</dbReference>
<gene>
    <name evidence="2" type="primary">LOC100899118</name>
</gene>
<dbReference type="AlphaFoldDB" id="A0AAJ6QQ02"/>
<dbReference type="RefSeq" id="XP_003740085.1">
    <property type="nucleotide sequence ID" value="XM_003740037.2"/>
</dbReference>
<dbReference type="SFLD" id="SFLDG01129">
    <property type="entry name" value="C1.5:_HAD__Beta-PGM__Phosphata"/>
    <property type="match status" value="1"/>
</dbReference>
<sequence length="227" mass="25003">MTFKPVTHCIFDLDGTLVDSERIYFKAIDSVLRKYGHRHSTEMCRKINGTTRAEYSRILVEDCGLPISAEEFLDQMDAIAQGMLENVELLPGVQKLVTHLKNHNIPMAIGTSSAMKSVTAKLSKHKQLMECFDHLVSGSSDPEVTAGKPAPDVFLVTARRFKPAADVSKVLVFEDSLNGVLSGLAAGMQVVMIPDPDIVTEDQRKIPTLCLESLADFKPELFGLPPF</sequence>
<dbReference type="GO" id="GO:0016791">
    <property type="term" value="F:phosphatase activity"/>
    <property type="evidence" value="ECO:0007669"/>
    <property type="project" value="TreeGrafter"/>
</dbReference>
<dbReference type="InterPro" id="IPR023198">
    <property type="entry name" value="PGP-like_dom2"/>
</dbReference>
<dbReference type="InterPro" id="IPR036412">
    <property type="entry name" value="HAD-like_sf"/>
</dbReference>
<dbReference type="FunFam" id="3.40.50.1000:FF:000055">
    <property type="entry name" value="Haloacid dehalogenase-like hydrolase family protein"/>
    <property type="match status" value="1"/>
</dbReference>
<protein>
    <submittedName>
        <fullName evidence="2">Probable pseudouridine-5'-phosphatase</fullName>
    </submittedName>
</protein>
<dbReference type="InterPro" id="IPR023214">
    <property type="entry name" value="HAD_sf"/>
</dbReference>
<dbReference type="Gene3D" id="3.40.50.1000">
    <property type="entry name" value="HAD superfamily/HAD-like"/>
    <property type="match status" value="1"/>
</dbReference>
<keyword evidence="1" id="KW-1185">Reference proteome</keyword>
<reference evidence="2" key="1">
    <citation type="submission" date="2025-08" db="UniProtKB">
        <authorList>
            <consortium name="RefSeq"/>
        </authorList>
    </citation>
    <scope>IDENTIFICATION</scope>
</reference>
<dbReference type="InterPro" id="IPR041492">
    <property type="entry name" value="HAD_2"/>
</dbReference>
<dbReference type="SFLD" id="SFLDS00003">
    <property type="entry name" value="Haloacid_Dehalogenase"/>
    <property type="match status" value="1"/>
</dbReference>
<evidence type="ECO:0000313" key="1">
    <source>
        <dbReference type="Proteomes" id="UP000694867"/>
    </source>
</evidence>
<dbReference type="SUPFAM" id="SSF56784">
    <property type="entry name" value="HAD-like"/>
    <property type="match status" value="1"/>
</dbReference>
<dbReference type="PANTHER" id="PTHR18901:SF38">
    <property type="entry name" value="PSEUDOURIDINE-5'-PHOSPHATASE"/>
    <property type="match status" value="1"/>
</dbReference>
<dbReference type="InterPro" id="IPR006439">
    <property type="entry name" value="HAD-SF_hydro_IA"/>
</dbReference>
<organism evidence="1 2">
    <name type="scientific">Galendromus occidentalis</name>
    <name type="common">western predatory mite</name>
    <dbReference type="NCBI Taxonomy" id="34638"/>
    <lineage>
        <taxon>Eukaryota</taxon>
        <taxon>Metazoa</taxon>
        <taxon>Ecdysozoa</taxon>
        <taxon>Arthropoda</taxon>
        <taxon>Chelicerata</taxon>
        <taxon>Arachnida</taxon>
        <taxon>Acari</taxon>
        <taxon>Parasitiformes</taxon>
        <taxon>Mesostigmata</taxon>
        <taxon>Gamasina</taxon>
        <taxon>Phytoseioidea</taxon>
        <taxon>Phytoseiidae</taxon>
        <taxon>Typhlodrominae</taxon>
        <taxon>Galendromus</taxon>
    </lineage>
</organism>
<dbReference type="PANTHER" id="PTHR18901">
    <property type="entry name" value="2-DEOXYGLUCOSE-6-PHOSPHATE PHOSPHATASE 2"/>
    <property type="match status" value="1"/>
</dbReference>
<dbReference type="Proteomes" id="UP000694867">
    <property type="component" value="Unplaced"/>
</dbReference>
<dbReference type="GeneID" id="100899118"/>
<dbReference type="Gene3D" id="1.10.150.240">
    <property type="entry name" value="Putative phosphatase, domain 2"/>
    <property type="match status" value="1"/>
</dbReference>
<evidence type="ECO:0000313" key="2">
    <source>
        <dbReference type="RefSeq" id="XP_003740085.1"/>
    </source>
</evidence>
<dbReference type="SFLD" id="SFLDG01135">
    <property type="entry name" value="C1.5.6:_HAD__Beta-PGM__Phospha"/>
    <property type="match status" value="1"/>
</dbReference>
<name>A0AAJ6QQ02_9ACAR</name>
<accession>A0AAJ6QQ02</accession>
<proteinExistence type="predicted"/>
<dbReference type="KEGG" id="goe:100899118"/>